<dbReference type="PROSITE" id="PS51257">
    <property type="entry name" value="PROKAR_LIPOPROTEIN"/>
    <property type="match status" value="1"/>
</dbReference>
<dbReference type="PANTHER" id="PTHR43649">
    <property type="entry name" value="ARABINOSE-BINDING PROTEIN-RELATED"/>
    <property type="match status" value="1"/>
</dbReference>
<keyword evidence="4" id="KW-0732">Signal</keyword>
<dbReference type="Proteomes" id="UP000198979">
    <property type="component" value="Unassembled WGS sequence"/>
</dbReference>
<dbReference type="AlphaFoldDB" id="A0A1I0T582"/>
<evidence type="ECO:0000256" key="3">
    <source>
        <dbReference type="ARBA" id="ARBA00022448"/>
    </source>
</evidence>
<evidence type="ECO:0000256" key="4">
    <source>
        <dbReference type="ARBA" id="ARBA00022729"/>
    </source>
</evidence>
<evidence type="ECO:0000256" key="1">
    <source>
        <dbReference type="ARBA" id="ARBA00004196"/>
    </source>
</evidence>
<evidence type="ECO:0000313" key="7">
    <source>
        <dbReference type="Proteomes" id="UP000198979"/>
    </source>
</evidence>
<dbReference type="PANTHER" id="PTHR43649:SF31">
    <property type="entry name" value="SN-GLYCEROL-3-PHOSPHATE-BINDING PERIPLASMIC PROTEIN UGPB"/>
    <property type="match status" value="1"/>
</dbReference>
<dbReference type="InterPro" id="IPR006059">
    <property type="entry name" value="SBP"/>
</dbReference>
<keyword evidence="3" id="KW-0813">Transport</keyword>
<dbReference type="InterPro" id="IPR050490">
    <property type="entry name" value="Bact_solute-bd_prot1"/>
</dbReference>
<proteinExistence type="inferred from homology"/>
<organism evidence="6 7">
    <name type="scientific">Anoxybacillus pushchinoensis</name>
    <dbReference type="NCBI Taxonomy" id="150248"/>
    <lineage>
        <taxon>Bacteria</taxon>
        <taxon>Bacillati</taxon>
        <taxon>Bacillota</taxon>
        <taxon>Bacilli</taxon>
        <taxon>Bacillales</taxon>
        <taxon>Anoxybacillaceae</taxon>
        <taxon>Anoxybacillus</taxon>
    </lineage>
</organism>
<evidence type="ECO:0000256" key="5">
    <source>
        <dbReference type="ARBA" id="ARBA00022764"/>
    </source>
</evidence>
<keyword evidence="5" id="KW-0574">Periplasm</keyword>
<accession>A0A1I0T582</accession>
<dbReference type="RefSeq" id="WP_021094817.1">
    <property type="nucleotide sequence ID" value="NZ_FOJQ01000014.1"/>
</dbReference>
<protein>
    <submittedName>
        <fullName evidence="6">Carbohydrate ABC transporter substrate-binding protein, CUT1 family</fullName>
    </submittedName>
</protein>
<dbReference type="GO" id="GO:0030313">
    <property type="term" value="C:cell envelope"/>
    <property type="evidence" value="ECO:0007669"/>
    <property type="project" value="UniProtKB-SubCell"/>
</dbReference>
<dbReference type="SUPFAM" id="SSF53850">
    <property type="entry name" value="Periplasmic binding protein-like II"/>
    <property type="match status" value="1"/>
</dbReference>
<dbReference type="EMBL" id="FOJQ01000014">
    <property type="protein sequence ID" value="SFA46773.1"/>
    <property type="molecule type" value="Genomic_DNA"/>
</dbReference>
<dbReference type="PROSITE" id="PS01037">
    <property type="entry name" value="SBP_BACTERIAL_1"/>
    <property type="match status" value="1"/>
</dbReference>
<name>A0A1I0T582_9BACL</name>
<comment type="subcellular location">
    <subcellularLocation>
        <location evidence="1">Cell envelope</location>
    </subcellularLocation>
</comment>
<comment type="similarity">
    <text evidence="2">Belongs to the bacterial solute-binding protein 1 family.</text>
</comment>
<dbReference type="GO" id="GO:0055085">
    <property type="term" value="P:transmembrane transport"/>
    <property type="evidence" value="ECO:0007669"/>
    <property type="project" value="InterPro"/>
</dbReference>
<dbReference type="Pfam" id="PF13416">
    <property type="entry name" value="SBP_bac_8"/>
    <property type="match status" value="1"/>
</dbReference>
<sequence length="443" mass="49864">MKKWISTLLIASTLVGCNSGSDETVSKTNDQKDEEQQVQKTEVVFWHAMSGDLEKALNEIVADFNASQSTIEVKPVFQGTYEEALTKFNAVAGTKDSPTLMQTFEIGTKYMIESGKIEPVQKFIDEEGYDVSQWEKNIVNYYTVNGTIYSMPFNSSTPVLIYNKDAFKEAGLDPEKPPMTYSELKAAAKQLTKDGKYGFSILNYGWFFEQMLAVQGGLYVNEENGRKGEATEVAFNGKEGLRVFELIYDMYNEGTFYNVGQNWDDMRAAFQSGKMAMYLDSSAGVRTIVDSAPFQVGVSYLPIPDDVERQGVIIGGASLWLMKDVDEEKKKAAWEFMKYVTTPEVQAKWHVNTGYFAVNPSAYDLPIVKEQWEKYPQLMVTVNQLKETKATPATQGALISIFPQARQKIVSAMESLYQGVEPKEALERAANEINRELEMAKKR</sequence>
<evidence type="ECO:0000256" key="2">
    <source>
        <dbReference type="ARBA" id="ARBA00008520"/>
    </source>
</evidence>
<dbReference type="CDD" id="cd14748">
    <property type="entry name" value="PBP2_UgpB"/>
    <property type="match status" value="1"/>
</dbReference>
<dbReference type="InterPro" id="IPR006061">
    <property type="entry name" value="SBP_1_CS"/>
</dbReference>
<reference evidence="7" key="1">
    <citation type="submission" date="2016-10" db="EMBL/GenBank/DDBJ databases">
        <authorList>
            <person name="Varghese N."/>
            <person name="Submissions S."/>
        </authorList>
    </citation>
    <scope>NUCLEOTIDE SEQUENCE [LARGE SCALE GENOMIC DNA]</scope>
    <source>
        <strain evidence="7">K1</strain>
    </source>
</reference>
<dbReference type="STRING" id="150248.SAMN05216169_101429"/>
<keyword evidence="7" id="KW-1185">Reference proteome</keyword>
<gene>
    <name evidence="6" type="ORF">SAMN05216169_101429</name>
</gene>
<dbReference type="Gene3D" id="3.40.190.10">
    <property type="entry name" value="Periplasmic binding protein-like II"/>
    <property type="match status" value="2"/>
</dbReference>
<evidence type="ECO:0000313" key="6">
    <source>
        <dbReference type="EMBL" id="SFA46773.1"/>
    </source>
</evidence>